<evidence type="ECO:0000256" key="1">
    <source>
        <dbReference type="ARBA" id="ARBA00022801"/>
    </source>
</evidence>
<dbReference type="EC" id="3.1.3.16" evidence="5"/>
<feature type="region of interest" description="Disordered" evidence="2">
    <location>
        <begin position="382"/>
        <end position="415"/>
    </location>
</feature>
<dbReference type="EMBL" id="JBHSFS010000001">
    <property type="protein sequence ID" value="MFC4511344.1"/>
    <property type="molecule type" value="Genomic_DNA"/>
</dbReference>
<feature type="domain" description="PPM-type phosphatase" evidence="4">
    <location>
        <begin position="143"/>
        <end position="378"/>
    </location>
</feature>
<dbReference type="InterPro" id="IPR052016">
    <property type="entry name" value="Bact_Sigma-Reg"/>
</dbReference>
<feature type="compositionally biased region" description="Acidic residues" evidence="2">
    <location>
        <begin position="223"/>
        <end position="232"/>
    </location>
</feature>
<evidence type="ECO:0000256" key="3">
    <source>
        <dbReference type="SAM" id="Phobius"/>
    </source>
</evidence>
<feature type="region of interest" description="Disordered" evidence="2">
    <location>
        <begin position="219"/>
        <end position="241"/>
    </location>
</feature>
<keyword evidence="3" id="KW-0472">Membrane</keyword>
<evidence type="ECO:0000313" key="5">
    <source>
        <dbReference type="EMBL" id="MFC4511344.1"/>
    </source>
</evidence>
<dbReference type="PANTHER" id="PTHR43156:SF2">
    <property type="entry name" value="STAGE II SPORULATION PROTEIN E"/>
    <property type="match status" value="1"/>
</dbReference>
<reference evidence="6" key="1">
    <citation type="journal article" date="2019" name="Int. J. Syst. Evol. Microbiol.">
        <title>The Global Catalogue of Microorganisms (GCM) 10K type strain sequencing project: providing services to taxonomists for standard genome sequencing and annotation.</title>
        <authorList>
            <consortium name="The Broad Institute Genomics Platform"/>
            <consortium name="The Broad Institute Genome Sequencing Center for Infectious Disease"/>
            <person name="Wu L."/>
            <person name="Ma J."/>
        </authorList>
    </citation>
    <scope>NUCLEOTIDE SEQUENCE [LARGE SCALE GENOMIC DNA]</scope>
    <source>
        <strain evidence="6">CECT 8064</strain>
    </source>
</reference>
<sequence length="415" mass="44125">MRLQHRLPDPGESWRPSRALIAVPLGLIGLIVTVDLLTAPNIHLGPLLVVAPTITAVFAGPRLTALIGALAVAAQIVIGLFHGGLWTSNHQAQIIALVVITLFVVAFRSVHERHRMELSQARWVADVAQKVLLRPLPARLGPLRIASVYVAAEAGAQIGGDLYAAVRTPRGARVMIGDVRGKGLMAVGDAALLLGAYRAAAHRDPPLPRLVAHLQNAVYSESEGTDEPEGSEEPGWPTGDTSAGERFVTAAVLDIPDDEQVLRIINCGHPPPILLRDGEPTELTVRDPALPLGVGGNVTEDDYEAETFPYRDGDLLLLYTDGVVETRDADGVFYPLADRLRAWRETDPQRLVQRLHGDLVVHAGGSLGDDVALVAIARHPAGTTGRDVSSPPSPPPGARTPPSARRRGGPPSQGS</sequence>
<proteinExistence type="predicted"/>
<dbReference type="InterPro" id="IPR001932">
    <property type="entry name" value="PPM-type_phosphatase-like_dom"/>
</dbReference>
<dbReference type="Proteomes" id="UP001595990">
    <property type="component" value="Unassembled WGS sequence"/>
</dbReference>
<dbReference type="PANTHER" id="PTHR43156">
    <property type="entry name" value="STAGE II SPORULATION PROTEIN E-RELATED"/>
    <property type="match status" value="1"/>
</dbReference>
<accession>A0ABV9BAF5</accession>
<dbReference type="InterPro" id="IPR036457">
    <property type="entry name" value="PPM-type-like_dom_sf"/>
</dbReference>
<evidence type="ECO:0000259" key="4">
    <source>
        <dbReference type="SMART" id="SM00331"/>
    </source>
</evidence>
<gene>
    <name evidence="5" type="ORF">ACFPEN_00185</name>
</gene>
<organism evidence="5 6">
    <name type="scientific">Streptomyces ehimensis</name>
    <dbReference type="NCBI Taxonomy" id="68195"/>
    <lineage>
        <taxon>Bacteria</taxon>
        <taxon>Bacillati</taxon>
        <taxon>Actinomycetota</taxon>
        <taxon>Actinomycetes</taxon>
        <taxon>Kitasatosporales</taxon>
        <taxon>Streptomycetaceae</taxon>
        <taxon>Streptomyces</taxon>
    </lineage>
</organism>
<evidence type="ECO:0000313" key="6">
    <source>
        <dbReference type="Proteomes" id="UP001595990"/>
    </source>
</evidence>
<protein>
    <submittedName>
        <fullName evidence="5">PP2C family protein-serine/threonine phosphatase</fullName>
        <ecNumber evidence="5">3.1.3.16</ecNumber>
    </submittedName>
</protein>
<feature type="transmembrane region" description="Helical" evidence="3">
    <location>
        <begin position="66"/>
        <end position="86"/>
    </location>
</feature>
<dbReference type="SMART" id="SM00331">
    <property type="entry name" value="PP2C_SIG"/>
    <property type="match status" value="1"/>
</dbReference>
<dbReference type="Pfam" id="PF07228">
    <property type="entry name" value="SpoIIE"/>
    <property type="match status" value="1"/>
</dbReference>
<feature type="transmembrane region" description="Helical" evidence="3">
    <location>
        <begin position="20"/>
        <end position="37"/>
    </location>
</feature>
<feature type="transmembrane region" description="Helical" evidence="3">
    <location>
        <begin position="92"/>
        <end position="110"/>
    </location>
</feature>
<keyword evidence="6" id="KW-1185">Reference proteome</keyword>
<dbReference type="SUPFAM" id="SSF81606">
    <property type="entry name" value="PP2C-like"/>
    <property type="match status" value="1"/>
</dbReference>
<dbReference type="RefSeq" id="WP_358215254.1">
    <property type="nucleotide sequence ID" value="NZ_JBHSFS010000001.1"/>
</dbReference>
<name>A0ABV9BAF5_9ACTN</name>
<comment type="caution">
    <text evidence="5">The sequence shown here is derived from an EMBL/GenBank/DDBJ whole genome shotgun (WGS) entry which is preliminary data.</text>
</comment>
<dbReference type="GO" id="GO:0004722">
    <property type="term" value="F:protein serine/threonine phosphatase activity"/>
    <property type="evidence" value="ECO:0007669"/>
    <property type="project" value="UniProtKB-EC"/>
</dbReference>
<keyword evidence="1 5" id="KW-0378">Hydrolase</keyword>
<evidence type="ECO:0000256" key="2">
    <source>
        <dbReference type="SAM" id="MobiDB-lite"/>
    </source>
</evidence>
<dbReference type="Gene3D" id="3.60.40.10">
    <property type="entry name" value="PPM-type phosphatase domain"/>
    <property type="match status" value="1"/>
</dbReference>
<keyword evidence="3" id="KW-1133">Transmembrane helix</keyword>
<keyword evidence="3" id="KW-0812">Transmembrane</keyword>